<dbReference type="SUPFAM" id="SSF74650">
    <property type="entry name" value="Galactose mutarotase-like"/>
    <property type="match status" value="1"/>
</dbReference>
<proteinExistence type="inferred from homology"/>
<feature type="active site" evidence="5">
    <location>
        <position position="161"/>
    </location>
</feature>
<evidence type="ECO:0000256" key="3">
    <source>
        <dbReference type="ARBA" id="ARBA00023235"/>
    </source>
</evidence>
<evidence type="ECO:0000256" key="5">
    <source>
        <dbReference type="PIRSR" id="PIRSR016020-1"/>
    </source>
</evidence>
<comment type="catalytic activity">
    <reaction evidence="1">
        <text>alpha-D-glucose 6-phosphate = beta-D-glucose 6-phosphate</text>
        <dbReference type="Rhea" id="RHEA:16249"/>
        <dbReference type="ChEBI" id="CHEBI:58225"/>
        <dbReference type="ChEBI" id="CHEBI:58247"/>
        <dbReference type="EC" id="5.1.3.15"/>
    </reaction>
</comment>
<dbReference type="AlphaFoldDB" id="A0A4R3NN84"/>
<evidence type="ECO:0000256" key="4">
    <source>
        <dbReference type="PIRNR" id="PIRNR016020"/>
    </source>
</evidence>
<dbReference type="EC" id="5.1.3.15" evidence="4"/>
<evidence type="ECO:0000256" key="2">
    <source>
        <dbReference type="ARBA" id="ARBA00005866"/>
    </source>
</evidence>
<dbReference type="GO" id="GO:0005737">
    <property type="term" value="C:cytoplasm"/>
    <property type="evidence" value="ECO:0007669"/>
    <property type="project" value="TreeGrafter"/>
</dbReference>
<evidence type="ECO:0000256" key="1">
    <source>
        <dbReference type="ARBA" id="ARBA00001096"/>
    </source>
</evidence>
<dbReference type="InterPro" id="IPR008183">
    <property type="entry name" value="Aldose_1/G6P_1-epimerase"/>
</dbReference>
<reference evidence="6 7" key="1">
    <citation type="submission" date="2019-03" db="EMBL/GenBank/DDBJ databases">
        <title>Genomic analyses of the natural microbiome of Caenorhabditis elegans.</title>
        <authorList>
            <person name="Samuel B."/>
        </authorList>
    </citation>
    <scope>NUCLEOTIDE SEQUENCE [LARGE SCALE GENOMIC DNA]</scope>
    <source>
        <strain evidence="6 7">JUb102</strain>
    </source>
</reference>
<dbReference type="InterPro" id="IPR011013">
    <property type="entry name" value="Gal_mutarotase_sf_dom"/>
</dbReference>
<dbReference type="OrthoDB" id="9790727at2"/>
<sequence length="297" mass="34110">MHDKIFALPVIKQISPYITQRQLGDLPLIVISHPKVRGAVSLQGAHLIDWQPAGQKPCLWLSPESAFKEGVAIRGGIPICWPWFGPVNSPSHGFARILPWQFTAHNEHDCGVILTFTLTDNEYTRKLWPHEFTLILRMKLGETCELELESYGDFEATAALHSYFNISDIQKATVYGLGGHYIDKVADREAYISEPLKFNKHTDRIYTEPEEYSLLRDDGWNRTIELHHYHHSDVVCWNPWAELSCSMQDMPNNGYKQMVCVETARIHMPMKSEAQNPSRLSLVMVCRENKPQPQQEQ</sequence>
<dbReference type="RefSeq" id="WP_036956471.1">
    <property type="nucleotide sequence ID" value="NZ_CABKTH010000004.1"/>
</dbReference>
<organism evidence="6 7">
    <name type="scientific">Providencia alcalifaciens</name>
    <dbReference type="NCBI Taxonomy" id="126385"/>
    <lineage>
        <taxon>Bacteria</taxon>
        <taxon>Pseudomonadati</taxon>
        <taxon>Pseudomonadota</taxon>
        <taxon>Gammaproteobacteria</taxon>
        <taxon>Enterobacterales</taxon>
        <taxon>Morganellaceae</taxon>
        <taxon>Providencia</taxon>
    </lineage>
</organism>
<gene>
    <name evidence="6" type="ORF">EC835_103296</name>
</gene>
<dbReference type="GO" id="GO:0005975">
    <property type="term" value="P:carbohydrate metabolic process"/>
    <property type="evidence" value="ECO:0007669"/>
    <property type="project" value="InterPro"/>
</dbReference>
<comment type="similarity">
    <text evidence="2 4">Belongs to the glucose-6-phosphate 1-epimerase family.</text>
</comment>
<dbReference type="GO" id="GO:0047938">
    <property type="term" value="F:glucose-6-phosphate 1-epimerase activity"/>
    <property type="evidence" value="ECO:0007669"/>
    <property type="project" value="UniProtKB-UniRule"/>
</dbReference>
<dbReference type="EMBL" id="SMAS01000003">
    <property type="protein sequence ID" value="TCT35840.1"/>
    <property type="molecule type" value="Genomic_DNA"/>
</dbReference>
<protein>
    <recommendedName>
        <fullName evidence="4">Putative glucose-6-phosphate 1-epimerase</fullName>
        <ecNumber evidence="4">5.1.3.15</ecNumber>
    </recommendedName>
</protein>
<dbReference type="PANTHER" id="PTHR11122:SF13">
    <property type="entry name" value="GLUCOSE-6-PHOSPHATE 1-EPIMERASE"/>
    <property type="match status" value="1"/>
</dbReference>
<dbReference type="PIRSF" id="PIRSF016020">
    <property type="entry name" value="PHexose_mutarotase"/>
    <property type="match status" value="1"/>
</dbReference>
<accession>A0A4R3NN84</accession>
<dbReference type="Proteomes" id="UP000295055">
    <property type="component" value="Unassembled WGS sequence"/>
</dbReference>
<dbReference type="GO" id="GO:0030246">
    <property type="term" value="F:carbohydrate binding"/>
    <property type="evidence" value="ECO:0007669"/>
    <property type="project" value="UniProtKB-UniRule"/>
</dbReference>
<comment type="caution">
    <text evidence="6">The sequence shown here is derived from an EMBL/GenBank/DDBJ whole genome shotgun (WGS) entry which is preliminary data.</text>
</comment>
<dbReference type="Gene3D" id="2.70.98.10">
    <property type="match status" value="1"/>
</dbReference>
<keyword evidence="3 4" id="KW-0413">Isomerase</keyword>
<evidence type="ECO:0000313" key="7">
    <source>
        <dbReference type="Proteomes" id="UP000295055"/>
    </source>
</evidence>
<dbReference type="CDD" id="cd09020">
    <property type="entry name" value="D-hex-6-P-epi_like"/>
    <property type="match status" value="1"/>
</dbReference>
<dbReference type="InterPro" id="IPR025532">
    <property type="entry name" value="G6P_1-epimerase"/>
</dbReference>
<feature type="active site" evidence="5">
    <location>
        <position position="262"/>
    </location>
</feature>
<dbReference type="Pfam" id="PF01263">
    <property type="entry name" value="Aldose_epim"/>
    <property type="match status" value="1"/>
</dbReference>
<name>A0A4R3NN84_9GAMM</name>
<dbReference type="InterPro" id="IPR014718">
    <property type="entry name" value="GH-type_carb-bd"/>
</dbReference>
<dbReference type="PANTHER" id="PTHR11122">
    <property type="entry name" value="APOSPORY-ASSOCIATED PROTEIN C-RELATED"/>
    <property type="match status" value="1"/>
</dbReference>
<evidence type="ECO:0000313" key="6">
    <source>
        <dbReference type="EMBL" id="TCT35840.1"/>
    </source>
</evidence>